<reference evidence="2" key="1">
    <citation type="journal article" date="2020" name="Nature">
        <title>Giant virus diversity and host interactions through global metagenomics.</title>
        <authorList>
            <person name="Schulz F."/>
            <person name="Roux S."/>
            <person name="Paez-Espino D."/>
            <person name="Jungbluth S."/>
            <person name="Walsh D.A."/>
            <person name="Denef V.J."/>
            <person name="McMahon K.D."/>
            <person name="Konstantinidis K.T."/>
            <person name="Eloe-Fadrosh E.A."/>
            <person name="Kyrpides N.C."/>
            <person name="Woyke T."/>
        </authorList>
    </citation>
    <scope>NUCLEOTIDE SEQUENCE</scope>
    <source>
        <strain evidence="2">GVMAG-S-1103017-68</strain>
    </source>
</reference>
<feature type="transmembrane region" description="Helical" evidence="1">
    <location>
        <begin position="6"/>
        <end position="30"/>
    </location>
</feature>
<dbReference type="AlphaFoldDB" id="A0A6C0KFX1"/>
<sequence>MSDDGEWRALLGSCYLVGGMVCMWVCLYKYMVCHETNRHRTIAVAQPTGSERVLPQVARARASQTI</sequence>
<dbReference type="EMBL" id="MN740854">
    <property type="protein sequence ID" value="QHU15228.1"/>
    <property type="molecule type" value="Genomic_DNA"/>
</dbReference>
<keyword evidence="1" id="KW-1133">Transmembrane helix</keyword>
<proteinExistence type="predicted"/>
<name>A0A6C0KFX1_9ZZZZ</name>
<evidence type="ECO:0000256" key="1">
    <source>
        <dbReference type="SAM" id="Phobius"/>
    </source>
</evidence>
<organism evidence="2">
    <name type="scientific">viral metagenome</name>
    <dbReference type="NCBI Taxonomy" id="1070528"/>
    <lineage>
        <taxon>unclassified sequences</taxon>
        <taxon>metagenomes</taxon>
        <taxon>organismal metagenomes</taxon>
    </lineage>
</organism>
<accession>A0A6C0KFX1</accession>
<keyword evidence="1" id="KW-0472">Membrane</keyword>
<protein>
    <submittedName>
        <fullName evidence="2">Uncharacterized protein</fullName>
    </submittedName>
</protein>
<keyword evidence="1" id="KW-0812">Transmembrane</keyword>
<evidence type="ECO:0000313" key="2">
    <source>
        <dbReference type="EMBL" id="QHU15228.1"/>
    </source>
</evidence>